<keyword evidence="3" id="KW-1133">Transmembrane helix</keyword>
<organism evidence="5 6">
    <name type="scientific">Porcisia hertigi</name>
    <dbReference type="NCBI Taxonomy" id="2761500"/>
    <lineage>
        <taxon>Eukaryota</taxon>
        <taxon>Discoba</taxon>
        <taxon>Euglenozoa</taxon>
        <taxon>Kinetoplastea</taxon>
        <taxon>Metakinetoplastina</taxon>
        <taxon>Trypanosomatida</taxon>
        <taxon>Trypanosomatidae</taxon>
        <taxon>Leishmaniinae</taxon>
        <taxon>Porcisia</taxon>
    </lineage>
</organism>
<feature type="region of interest" description="Disordered" evidence="2">
    <location>
        <begin position="127"/>
        <end position="151"/>
    </location>
</feature>
<feature type="coiled-coil region" evidence="1">
    <location>
        <begin position="347"/>
        <end position="379"/>
    </location>
</feature>
<comment type="caution">
    <text evidence="5">The sequence shown here is derived from an EMBL/GenBank/DDBJ whole genome shotgun (WGS) entry which is preliminary data.</text>
</comment>
<feature type="chain" id="PRO_5032873288" evidence="4">
    <location>
        <begin position="31"/>
        <end position="383"/>
    </location>
</feature>
<keyword evidence="1" id="KW-0175">Coiled coil</keyword>
<dbReference type="EMBL" id="JAFJZO010000030">
    <property type="protein sequence ID" value="KAG5498660.1"/>
    <property type="molecule type" value="Genomic_DNA"/>
</dbReference>
<sequence length="383" mass="41826">MVCHLAARAVRVMIVGVVLAVMALAPQSGAFKVAPYTSDVPAAPLFGQFFAQDFRVGVITESFGTFNATLRMRGSPNFPERVHGELTPIGEAKLNNQRQTPLPHFQRTRGLEDDILSDLPFSMAAGTEKISTKRGGDGSSSSKSSTGESERPSLLVVDLHLQHSDAMQGTASVYYLPAELMALRAQREEMKEGSALPSATVDFEFRSEAAHMTGNPLSDVNVFAHVSSATVSMGGEGTTKQSPKELGEEKSHSITPATNQGGIIFRWITEHEFSAHVMVPLADEGSAATTRMERIWVYGYATPSNNIFKRERNEAPWYNKYMMIGLGLMGFLLQVVAGMAEGKKRAKEEADLEAKIKATEKAKLEAQLLEQDKNNSSNNKKRK</sequence>
<evidence type="ECO:0000256" key="1">
    <source>
        <dbReference type="SAM" id="Coils"/>
    </source>
</evidence>
<feature type="compositionally biased region" description="Basic and acidic residues" evidence="2">
    <location>
        <begin position="242"/>
        <end position="252"/>
    </location>
</feature>
<feature type="signal peptide" evidence="4">
    <location>
        <begin position="1"/>
        <end position="30"/>
    </location>
</feature>
<reference evidence="5 6" key="1">
    <citation type="submission" date="2021-02" db="EMBL/GenBank/DDBJ databases">
        <title>Porcisia hertigi Genome sequencing and assembly.</title>
        <authorList>
            <person name="Almutairi H."/>
            <person name="Gatherer D."/>
        </authorList>
    </citation>
    <scope>NUCLEOTIDE SEQUENCE [LARGE SCALE GENOMIC DNA]</scope>
    <source>
        <strain evidence="5 6">C119</strain>
    </source>
</reference>
<evidence type="ECO:0000313" key="5">
    <source>
        <dbReference type="EMBL" id="KAG5498660.1"/>
    </source>
</evidence>
<accession>A0A836I891</accession>
<evidence type="ECO:0000256" key="2">
    <source>
        <dbReference type="SAM" id="MobiDB-lite"/>
    </source>
</evidence>
<name>A0A836I891_9TRYP</name>
<keyword evidence="3" id="KW-0472">Membrane</keyword>
<evidence type="ECO:0000256" key="3">
    <source>
        <dbReference type="SAM" id="Phobius"/>
    </source>
</evidence>
<dbReference type="AlphaFoldDB" id="A0A836I891"/>
<keyword evidence="3" id="KW-0812">Transmembrane</keyword>
<evidence type="ECO:0000313" key="6">
    <source>
        <dbReference type="Proteomes" id="UP000674318"/>
    </source>
</evidence>
<dbReference type="RefSeq" id="XP_067755414.1">
    <property type="nucleotide sequence ID" value="XM_067898970.1"/>
</dbReference>
<dbReference type="OrthoDB" id="272671at2759"/>
<feature type="transmembrane region" description="Helical" evidence="3">
    <location>
        <begin position="321"/>
        <end position="340"/>
    </location>
</feature>
<protein>
    <submittedName>
        <fullName evidence="5">Uncharacterized protein</fullName>
    </submittedName>
</protein>
<feature type="region of interest" description="Disordered" evidence="2">
    <location>
        <begin position="232"/>
        <end position="253"/>
    </location>
</feature>
<keyword evidence="6" id="KW-1185">Reference proteome</keyword>
<gene>
    <name evidence="5" type="ORF">JKF63_02946</name>
</gene>
<keyword evidence="4" id="KW-0732">Signal</keyword>
<dbReference type="Proteomes" id="UP000674318">
    <property type="component" value="Unassembled WGS sequence"/>
</dbReference>
<dbReference type="KEGG" id="phet:94289047"/>
<proteinExistence type="predicted"/>
<evidence type="ECO:0000256" key="4">
    <source>
        <dbReference type="SAM" id="SignalP"/>
    </source>
</evidence>
<dbReference type="GeneID" id="94289047"/>